<evidence type="ECO:0000313" key="3">
    <source>
        <dbReference type="Proteomes" id="UP000215199"/>
    </source>
</evidence>
<keyword evidence="1" id="KW-0812">Transmembrane</keyword>
<accession>A0A229SK68</accession>
<organism evidence="2 3">
    <name type="scientific">Amycolatopsis vastitatis</name>
    <dbReference type="NCBI Taxonomy" id="1905142"/>
    <lineage>
        <taxon>Bacteria</taxon>
        <taxon>Bacillati</taxon>
        <taxon>Actinomycetota</taxon>
        <taxon>Actinomycetes</taxon>
        <taxon>Pseudonocardiales</taxon>
        <taxon>Pseudonocardiaceae</taxon>
        <taxon>Amycolatopsis</taxon>
    </lineage>
</organism>
<dbReference type="Proteomes" id="UP000215199">
    <property type="component" value="Unassembled WGS sequence"/>
</dbReference>
<dbReference type="AlphaFoldDB" id="A0A229SK68"/>
<sequence>MPPATALAGVPILGQHLTPAAIVGFALAAIGVALVTRGPRESVREHLDSSASG</sequence>
<proteinExistence type="predicted"/>
<keyword evidence="1" id="KW-0472">Membrane</keyword>
<keyword evidence="3" id="KW-1185">Reference proteome</keyword>
<gene>
    <name evidence="2" type="ORF">CF165_48255</name>
</gene>
<feature type="transmembrane region" description="Helical" evidence="1">
    <location>
        <begin position="12"/>
        <end position="35"/>
    </location>
</feature>
<dbReference type="InterPro" id="IPR037185">
    <property type="entry name" value="EmrE-like"/>
</dbReference>
<evidence type="ECO:0008006" key="4">
    <source>
        <dbReference type="Google" id="ProtNLM"/>
    </source>
</evidence>
<evidence type="ECO:0000313" key="2">
    <source>
        <dbReference type="EMBL" id="OXM59335.1"/>
    </source>
</evidence>
<keyword evidence="1" id="KW-1133">Transmembrane helix</keyword>
<dbReference type="EMBL" id="NMUL01000086">
    <property type="protein sequence ID" value="OXM59335.1"/>
    <property type="molecule type" value="Genomic_DNA"/>
</dbReference>
<protein>
    <recommendedName>
        <fullName evidence="4">EamA domain-containing protein</fullName>
    </recommendedName>
</protein>
<comment type="caution">
    <text evidence="2">The sequence shown here is derived from an EMBL/GenBank/DDBJ whole genome shotgun (WGS) entry which is preliminary data.</text>
</comment>
<name>A0A229SK68_9PSEU</name>
<reference evidence="3" key="1">
    <citation type="submission" date="2017-07" db="EMBL/GenBank/DDBJ databases">
        <title>Comparative genome mining reveals phylogenetic distribution patterns of secondary metabolites in Amycolatopsis.</title>
        <authorList>
            <person name="Adamek M."/>
            <person name="Alanjary M."/>
            <person name="Sales-Ortells H."/>
            <person name="Goodfellow M."/>
            <person name="Bull A.T."/>
            <person name="Kalinowski J."/>
            <person name="Ziemert N."/>
        </authorList>
    </citation>
    <scope>NUCLEOTIDE SEQUENCE [LARGE SCALE GENOMIC DNA]</scope>
    <source>
        <strain evidence="3">H5</strain>
    </source>
</reference>
<evidence type="ECO:0000256" key="1">
    <source>
        <dbReference type="SAM" id="Phobius"/>
    </source>
</evidence>
<dbReference type="SUPFAM" id="SSF103481">
    <property type="entry name" value="Multidrug resistance efflux transporter EmrE"/>
    <property type="match status" value="1"/>
</dbReference>